<feature type="region of interest" description="Disordered" evidence="1">
    <location>
        <begin position="40"/>
        <end position="63"/>
    </location>
</feature>
<gene>
    <name evidence="2" type="ORF">NE237_003588</name>
</gene>
<accession>A0A9Q0KHB7</accession>
<comment type="caution">
    <text evidence="2">The sequence shown here is derived from an EMBL/GenBank/DDBJ whole genome shotgun (WGS) entry which is preliminary data.</text>
</comment>
<sequence length="137" mass="15735">MGLFSLLASARNVILKNRIFSLTDNAEKVIVRSISFDGKDRERTQRTVSLQKEDSDTNSISDGSDKMVIEESISFKNRETEKMKFEAMLSFKNLVLEGDNESPVSPRNQNDDFVRIQKPKIFLPKPNLNVFFFLQGR</sequence>
<proteinExistence type="predicted"/>
<protein>
    <submittedName>
        <fullName evidence="2">Uncharacterized protein</fullName>
    </submittedName>
</protein>
<organism evidence="2 3">
    <name type="scientific">Protea cynaroides</name>
    <dbReference type="NCBI Taxonomy" id="273540"/>
    <lineage>
        <taxon>Eukaryota</taxon>
        <taxon>Viridiplantae</taxon>
        <taxon>Streptophyta</taxon>
        <taxon>Embryophyta</taxon>
        <taxon>Tracheophyta</taxon>
        <taxon>Spermatophyta</taxon>
        <taxon>Magnoliopsida</taxon>
        <taxon>Proteales</taxon>
        <taxon>Proteaceae</taxon>
        <taxon>Protea</taxon>
    </lineage>
</organism>
<reference evidence="2" key="1">
    <citation type="journal article" date="2023" name="Plant J.">
        <title>The genome of the king protea, Protea cynaroides.</title>
        <authorList>
            <person name="Chang J."/>
            <person name="Duong T.A."/>
            <person name="Schoeman C."/>
            <person name="Ma X."/>
            <person name="Roodt D."/>
            <person name="Barker N."/>
            <person name="Li Z."/>
            <person name="Van de Peer Y."/>
            <person name="Mizrachi E."/>
        </authorList>
    </citation>
    <scope>NUCLEOTIDE SEQUENCE</scope>
    <source>
        <tissue evidence="2">Young leaves</tissue>
    </source>
</reference>
<evidence type="ECO:0000313" key="2">
    <source>
        <dbReference type="EMBL" id="KAJ4970489.1"/>
    </source>
</evidence>
<keyword evidence="3" id="KW-1185">Reference proteome</keyword>
<evidence type="ECO:0000313" key="3">
    <source>
        <dbReference type="Proteomes" id="UP001141806"/>
    </source>
</evidence>
<dbReference type="Proteomes" id="UP001141806">
    <property type="component" value="Unassembled WGS sequence"/>
</dbReference>
<feature type="compositionally biased region" description="Basic and acidic residues" evidence="1">
    <location>
        <begin position="40"/>
        <end position="55"/>
    </location>
</feature>
<dbReference type="AlphaFoldDB" id="A0A9Q0KHB7"/>
<dbReference type="EMBL" id="JAMYWD010000005">
    <property type="protein sequence ID" value="KAJ4970489.1"/>
    <property type="molecule type" value="Genomic_DNA"/>
</dbReference>
<name>A0A9Q0KHB7_9MAGN</name>
<evidence type="ECO:0000256" key="1">
    <source>
        <dbReference type="SAM" id="MobiDB-lite"/>
    </source>
</evidence>